<comment type="caution">
    <text evidence="3">The sequence shown here is derived from an EMBL/GenBank/DDBJ whole genome shotgun (WGS) entry which is preliminary data.</text>
</comment>
<feature type="domain" description="26S proteasome non-ATPase regulatory subunit RPN1 C-terminal" evidence="2">
    <location>
        <begin position="48"/>
        <end position="101"/>
    </location>
</feature>
<dbReference type="Pfam" id="PF18051">
    <property type="entry name" value="RPN1_C"/>
    <property type="match status" value="1"/>
</dbReference>
<protein>
    <recommendedName>
        <fullName evidence="2">26S proteasome non-ATPase regulatory subunit RPN1 C-terminal domain-containing protein</fullName>
    </recommendedName>
</protein>
<dbReference type="Proteomes" id="UP000469452">
    <property type="component" value="Unassembled WGS sequence"/>
</dbReference>
<evidence type="ECO:0000259" key="2">
    <source>
        <dbReference type="Pfam" id="PF18051"/>
    </source>
</evidence>
<dbReference type="GO" id="GO:0043161">
    <property type="term" value="P:proteasome-mediated ubiquitin-dependent protein catabolic process"/>
    <property type="evidence" value="ECO:0007669"/>
    <property type="project" value="TreeGrafter"/>
</dbReference>
<dbReference type="GO" id="GO:0005634">
    <property type="term" value="C:nucleus"/>
    <property type="evidence" value="ECO:0007669"/>
    <property type="project" value="TreeGrafter"/>
</dbReference>
<gene>
    <name evidence="3" type="ORF">AaE_003218</name>
</gene>
<dbReference type="GO" id="GO:0008540">
    <property type="term" value="C:proteasome regulatory particle, base subcomplex"/>
    <property type="evidence" value="ECO:0007669"/>
    <property type="project" value="TreeGrafter"/>
</dbReference>
<keyword evidence="1" id="KW-0677">Repeat</keyword>
<dbReference type="VEuPathDB" id="FungiDB:H257_06289"/>
<evidence type="ECO:0000313" key="4">
    <source>
        <dbReference type="Proteomes" id="UP000469452"/>
    </source>
</evidence>
<dbReference type="InterPro" id="IPR041433">
    <property type="entry name" value="RPN1_C"/>
</dbReference>
<reference evidence="3 4" key="1">
    <citation type="submission" date="2019-06" db="EMBL/GenBank/DDBJ databases">
        <title>Genomics analysis of Aphanomyces spp. identifies a new class of oomycete effector associated with host adaptation.</title>
        <authorList>
            <person name="Gaulin E."/>
        </authorList>
    </citation>
    <scope>NUCLEOTIDE SEQUENCE [LARGE SCALE GENOMIC DNA]</scope>
    <source>
        <strain evidence="3 4">E</strain>
    </source>
</reference>
<dbReference type="AlphaFoldDB" id="A0A6A5ADN9"/>
<proteinExistence type="predicted"/>
<accession>A0A6A5ADN9</accession>
<name>A0A6A5ADN9_APHAT</name>
<organism evidence="3 4">
    <name type="scientific">Aphanomyces astaci</name>
    <name type="common">Crayfish plague agent</name>
    <dbReference type="NCBI Taxonomy" id="112090"/>
    <lineage>
        <taxon>Eukaryota</taxon>
        <taxon>Sar</taxon>
        <taxon>Stramenopiles</taxon>
        <taxon>Oomycota</taxon>
        <taxon>Saprolegniomycetes</taxon>
        <taxon>Saprolegniales</taxon>
        <taxon>Verrucalvaceae</taxon>
        <taxon>Aphanomyces</taxon>
    </lineage>
</organism>
<evidence type="ECO:0000313" key="3">
    <source>
        <dbReference type="EMBL" id="KAF0763186.1"/>
    </source>
</evidence>
<dbReference type="GO" id="GO:0034515">
    <property type="term" value="C:proteasome storage granule"/>
    <property type="evidence" value="ECO:0007669"/>
    <property type="project" value="TreeGrafter"/>
</dbReference>
<sequence length="105" mass="11668">MEKTIFDNSHYFLYCIVTAMQPRMLITVDEQGNPLPVSVRVGQAVEVVGQAGRPKSITGFQTHNTPVLLNVKDRAELATDEYIALTNVLEGIVILRKNPNFQPDA</sequence>
<dbReference type="EMBL" id="VJMI01007689">
    <property type="protein sequence ID" value="KAF0763186.1"/>
    <property type="molecule type" value="Genomic_DNA"/>
</dbReference>
<dbReference type="PANTHER" id="PTHR10943">
    <property type="entry name" value="26S PROTEASOME NON-ATPASE REGULATORY SUBUNIT"/>
    <property type="match status" value="1"/>
</dbReference>
<dbReference type="PANTHER" id="PTHR10943:SF1">
    <property type="entry name" value="26S PROTEASOME NON-ATPASE REGULATORY SUBUNIT 2"/>
    <property type="match status" value="1"/>
</dbReference>
<evidence type="ECO:0000256" key="1">
    <source>
        <dbReference type="ARBA" id="ARBA00022737"/>
    </source>
</evidence>